<sequence length="133" mass="13530">MPAFATLVPGGTITFRGALVAPPFDIVSGSASMLGTSGFQNDSADVKGVRSSAVVTYYAPPHNAPSAEVSLVVVGDRAAAVSSHFIDGAGQRVGPSLGRSYHVGPAGGALLIRRSENARAESTTLVTVVTQYN</sequence>
<dbReference type="Proteomes" id="UP000027451">
    <property type="component" value="Unassembled WGS sequence"/>
</dbReference>
<dbReference type="AlphaFoldDB" id="A0A656QKC6"/>
<keyword evidence="2" id="KW-1185">Reference proteome</keyword>
<evidence type="ECO:0000313" key="1">
    <source>
        <dbReference type="EMBL" id="KDR29050.1"/>
    </source>
</evidence>
<evidence type="ECO:0000313" key="2">
    <source>
        <dbReference type="Proteomes" id="UP000027451"/>
    </source>
</evidence>
<gene>
    <name evidence="1" type="ORF">BG60_08855</name>
</gene>
<proteinExistence type="predicted"/>
<organism evidence="1 2">
    <name type="scientific">Caballeronia zhejiangensis</name>
    <dbReference type="NCBI Taxonomy" id="871203"/>
    <lineage>
        <taxon>Bacteria</taxon>
        <taxon>Pseudomonadati</taxon>
        <taxon>Pseudomonadota</taxon>
        <taxon>Betaproteobacteria</taxon>
        <taxon>Burkholderiales</taxon>
        <taxon>Burkholderiaceae</taxon>
        <taxon>Caballeronia</taxon>
    </lineage>
</organism>
<dbReference type="EMBL" id="JFHD01000015">
    <property type="protein sequence ID" value="KDR29050.1"/>
    <property type="molecule type" value="Genomic_DNA"/>
</dbReference>
<comment type="caution">
    <text evidence="1">The sequence shown here is derived from an EMBL/GenBank/DDBJ whole genome shotgun (WGS) entry which is preliminary data.</text>
</comment>
<name>A0A656QKC6_9BURK</name>
<reference evidence="1 2" key="1">
    <citation type="submission" date="2014-03" db="EMBL/GenBank/DDBJ databases">
        <title>Draft Genome Sequences of Four Burkholderia Strains.</title>
        <authorList>
            <person name="Liu X.Y."/>
            <person name="Li C.X."/>
            <person name="Xu J.H."/>
        </authorList>
    </citation>
    <scope>NUCLEOTIDE SEQUENCE [LARGE SCALE GENOMIC DNA]</scope>
    <source>
        <strain evidence="1 2">OP-1</strain>
    </source>
</reference>
<protein>
    <submittedName>
        <fullName evidence="1">Uncharacterized protein</fullName>
    </submittedName>
</protein>
<accession>A0A656QKC6</accession>